<dbReference type="PANTHER" id="PTHR21174:SF0">
    <property type="entry name" value="HD PHOSPHOHYDROLASE FAMILY PROTEIN-RELATED"/>
    <property type="match status" value="1"/>
</dbReference>
<evidence type="ECO:0008006" key="3">
    <source>
        <dbReference type="Google" id="ProtNLM"/>
    </source>
</evidence>
<dbReference type="Proteomes" id="UP000076532">
    <property type="component" value="Unassembled WGS sequence"/>
</dbReference>
<accession>A0A166TPR6</accession>
<dbReference type="PIRSF" id="PIRSF035170">
    <property type="entry name" value="HD_phosphohydro"/>
    <property type="match status" value="1"/>
</dbReference>
<dbReference type="InterPro" id="IPR009218">
    <property type="entry name" value="HD_phosphohydro"/>
</dbReference>
<evidence type="ECO:0000313" key="1">
    <source>
        <dbReference type="EMBL" id="KZP30842.1"/>
    </source>
</evidence>
<name>A0A166TPR6_9AGAM</name>
<reference evidence="1 2" key="1">
    <citation type="journal article" date="2016" name="Mol. Biol. Evol.">
        <title>Comparative Genomics of Early-Diverging Mushroom-Forming Fungi Provides Insights into the Origins of Lignocellulose Decay Capabilities.</title>
        <authorList>
            <person name="Nagy L.G."/>
            <person name="Riley R."/>
            <person name="Tritt A."/>
            <person name="Adam C."/>
            <person name="Daum C."/>
            <person name="Floudas D."/>
            <person name="Sun H."/>
            <person name="Yadav J.S."/>
            <person name="Pangilinan J."/>
            <person name="Larsson K.H."/>
            <person name="Matsuura K."/>
            <person name="Barry K."/>
            <person name="Labutti K."/>
            <person name="Kuo R."/>
            <person name="Ohm R.A."/>
            <person name="Bhattacharya S.S."/>
            <person name="Shirouzu T."/>
            <person name="Yoshinaga Y."/>
            <person name="Martin F.M."/>
            <person name="Grigoriev I.V."/>
            <person name="Hibbett D.S."/>
        </authorList>
    </citation>
    <scope>NUCLEOTIDE SEQUENCE [LARGE SCALE GENOMIC DNA]</scope>
    <source>
        <strain evidence="1 2">CBS 109695</strain>
    </source>
</reference>
<keyword evidence="2" id="KW-1185">Reference proteome</keyword>
<proteinExistence type="predicted"/>
<dbReference type="PANTHER" id="PTHR21174">
    <property type="match status" value="1"/>
</dbReference>
<dbReference type="AlphaFoldDB" id="A0A166TPR6"/>
<protein>
    <recommendedName>
        <fullName evidence="3">HD domain-containing protein</fullName>
    </recommendedName>
</protein>
<dbReference type="EMBL" id="KV417492">
    <property type="protein sequence ID" value="KZP30842.1"/>
    <property type="molecule type" value="Genomic_DNA"/>
</dbReference>
<sequence length="207" mass="23843">MSLRESELFNSSPSWFATLEKYYSQPGRYYHTSSHINALLDFYEHHSHNLDDAEAVQLAIYFHDVYYDPKASEVGHNERKSVEMFQEFATATGVSEKLSDSVIALILATITHSPSLSEDTSHKDLTFFLDIDMSILASEAVDYDAYATNIRKEYQHYDDAAYKSGRTSVLRDFLKSDRIYMSEIFKDSGMEERARSNIKREIDQLTS</sequence>
<evidence type="ECO:0000313" key="2">
    <source>
        <dbReference type="Proteomes" id="UP000076532"/>
    </source>
</evidence>
<dbReference type="STRING" id="436010.A0A166TPR6"/>
<organism evidence="1 2">
    <name type="scientific">Athelia psychrophila</name>
    <dbReference type="NCBI Taxonomy" id="1759441"/>
    <lineage>
        <taxon>Eukaryota</taxon>
        <taxon>Fungi</taxon>
        <taxon>Dikarya</taxon>
        <taxon>Basidiomycota</taxon>
        <taxon>Agaricomycotina</taxon>
        <taxon>Agaricomycetes</taxon>
        <taxon>Agaricomycetidae</taxon>
        <taxon>Atheliales</taxon>
        <taxon>Atheliaceae</taxon>
        <taxon>Athelia</taxon>
    </lineage>
</organism>
<dbReference type="Gene3D" id="1.10.3210.10">
    <property type="entry name" value="Hypothetical protein af1432"/>
    <property type="match status" value="1"/>
</dbReference>
<dbReference type="SUPFAM" id="SSF109604">
    <property type="entry name" value="HD-domain/PDEase-like"/>
    <property type="match status" value="1"/>
</dbReference>
<gene>
    <name evidence="1" type="ORF">FIBSPDRAFT_814639</name>
</gene>
<dbReference type="OrthoDB" id="330671at2759"/>